<evidence type="ECO:0000313" key="5">
    <source>
        <dbReference type="Proteomes" id="UP001501570"/>
    </source>
</evidence>
<proteinExistence type="predicted"/>
<keyword evidence="5" id="KW-1185">Reference proteome</keyword>
<accession>A0ABP9SRQ7</accession>
<evidence type="ECO:0000259" key="3">
    <source>
        <dbReference type="Pfam" id="PF00561"/>
    </source>
</evidence>
<dbReference type="PANTHER" id="PTHR43329">
    <property type="entry name" value="EPOXIDE HYDROLASE"/>
    <property type="match status" value="1"/>
</dbReference>
<dbReference type="Pfam" id="PF00561">
    <property type="entry name" value="Abhydrolase_1"/>
    <property type="match status" value="1"/>
</dbReference>
<reference evidence="5" key="1">
    <citation type="journal article" date="2019" name="Int. J. Syst. Evol. Microbiol.">
        <title>The Global Catalogue of Microorganisms (GCM) 10K type strain sequencing project: providing services to taxonomists for standard genome sequencing and annotation.</title>
        <authorList>
            <consortium name="The Broad Institute Genomics Platform"/>
            <consortium name="The Broad Institute Genome Sequencing Center for Infectious Disease"/>
            <person name="Wu L."/>
            <person name="Ma J."/>
        </authorList>
    </citation>
    <scope>NUCLEOTIDE SEQUENCE [LARGE SCALE GENOMIC DNA]</scope>
    <source>
        <strain evidence="5">JCM 18304</strain>
    </source>
</reference>
<dbReference type="SUPFAM" id="SSF53474">
    <property type="entry name" value="alpha/beta-Hydrolases"/>
    <property type="match status" value="1"/>
</dbReference>
<protein>
    <submittedName>
        <fullName evidence="4">CFTR inhibitory factor Cif</fullName>
    </submittedName>
</protein>
<dbReference type="PRINTS" id="PR00412">
    <property type="entry name" value="EPOXHYDRLASE"/>
</dbReference>
<evidence type="ECO:0000313" key="4">
    <source>
        <dbReference type="EMBL" id="GAA5201510.1"/>
    </source>
</evidence>
<dbReference type="PRINTS" id="PR00111">
    <property type="entry name" value="ABHYDROLASE"/>
</dbReference>
<gene>
    <name evidence="4" type="primary">cif_2</name>
    <name evidence="4" type="ORF">GCM10023322_81600</name>
</gene>
<dbReference type="Proteomes" id="UP001501570">
    <property type="component" value="Unassembled WGS sequence"/>
</dbReference>
<feature type="domain" description="AB hydrolase-1" evidence="3">
    <location>
        <begin position="77"/>
        <end position="322"/>
    </location>
</feature>
<evidence type="ECO:0000256" key="2">
    <source>
        <dbReference type="SAM" id="MobiDB-lite"/>
    </source>
</evidence>
<dbReference type="InterPro" id="IPR000639">
    <property type="entry name" value="Epox_hydrolase-like"/>
</dbReference>
<name>A0ABP9SRQ7_9ACTN</name>
<evidence type="ECO:0000256" key="1">
    <source>
        <dbReference type="ARBA" id="ARBA00022801"/>
    </source>
</evidence>
<keyword evidence="1" id="KW-0378">Hydrolase</keyword>
<feature type="region of interest" description="Disordered" evidence="2">
    <location>
        <begin position="1"/>
        <end position="35"/>
    </location>
</feature>
<sequence>MGNAPSGGDAMGSGTAPGEAGGGGTGGGGTGAGGGEFRLIEEIVSPVAERRPPDGFSELATSVDGVMINYVRGGDGPTLVLLHGYPQTWYMWRKVMPEFGQHYTVVAPDLRGAGDSAAPAGGYDKKTLAGDVHGLLAQLGLDESVRIIGHDIGMMVAYSYAAQHPDSVQRLVLCESLIPDESVYHLPALTQHGPGIWNFGLFNVDSGFPERLVAGRELAWVRGFMGAQAVHPEGIDDQSLREYARCLLDEEHLSASFAYFRTLDQDVADNAEYAQSPLPMPVLAIGAAGSLGDSVSAQVARYAQDVSSGVVDGSGHWLFEEQPDKLSQQLLGFLE</sequence>
<dbReference type="EMBL" id="BAABJQ010000051">
    <property type="protein sequence ID" value="GAA5201510.1"/>
    <property type="molecule type" value="Genomic_DNA"/>
</dbReference>
<organism evidence="4 5">
    <name type="scientific">Rugosimonospora acidiphila</name>
    <dbReference type="NCBI Taxonomy" id="556531"/>
    <lineage>
        <taxon>Bacteria</taxon>
        <taxon>Bacillati</taxon>
        <taxon>Actinomycetota</taxon>
        <taxon>Actinomycetes</taxon>
        <taxon>Micromonosporales</taxon>
        <taxon>Micromonosporaceae</taxon>
        <taxon>Rugosimonospora</taxon>
    </lineage>
</organism>
<dbReference type="Gene3D" id="3.40.50.1820">
    <property type="entry name" value="alpha/beta hydrolase"/>
    <property type="match status" value="1"/>
</dbReference>
<dbReference type="InterPro" id="IPR000073">
    <property type="entry name" value="AB_hydrolase_1"/>
</dbReference>
<dbReference type="InterPro" id="IPR029058">
    <property type="entry name" value="AB_hydrolase_fold"/>
</dbReference>
<feature type="compositionally biased region" description="Gly residues" evidence="2">
    <location>
        <begin position="19"/>
        <end position="35"/>
    </location>
</feature>
<comment type="caution">
    <text evidence="4">The sequence shown here is derived from an EMBL/GenBank/DDBJ whole genome shotgun (WGS) entry which is preliminary data.</text>
</comment>